<dbReference type="PANTHER" id="PTHR43024:SF1">
    <property type="entry name" value="UDP-N-ACETYLMURAMOYL-TRIPEPTIDE--D-ALANYL-D-ALANINE LIGASE"/>
    <property type="match status" value="1"/>
</dbReference>
<evidence type="ECO:0000259" key="12">
    <source>
        <dbReference type="Pfam" id="PF01225"/>
    </source>
</evidence>
<protein>
    <recommendedName>
        <fullName evidence="10 11">UDP-N-acetylmuramoyl-tripeptide--D-alanyl-D-alanine ligase</fullName>
        <ecNumber evidence="10 11">6.3.2.10</ecNumber>
    </recommendedName>
    <alternativeName>
        <fullName evidence="10">D-alanyl-D-alanine-adding enzyme</fullName>
    </alternativeName>
</protein>
<keyword evidence="6 10" id="KW-0133">Cell shape</keyword>
<keyword evidence="8 10" id="KW-0131">Cell cycle</keyword>
<reference evidence="15 16" key="1">
    <citation type="submission" date="2016-06" db="EMBL/GenBank/DDBJ databases">
        <title>Domibacillus iocasae genome sequencing.</title>
        <authorList>
            <person name="Verma A."/>
            <person name="Pal Y."/>
            <person name="Ojha A.K."/>
            <person name="Krishnamurthi S."/>
        </authorList>
    </citation>
    <scope>NUCLEOTIDE SEQUENCE [LARGE SCALE GENOMIC DNA]</scope>
    <source>
        <strain evidence="15 16">DSM 29979</strain>
    </source>
</reference>
<evidence type="ECO:0000256" key="3">
    <source>
        <dbReference type="ARBA" id="ARBA00022618"/>
    </source>
</evidence>
<gene>
    <name evidence="10" type="primary">murF</name>
    <name evidence="15" type="ORF">BA724_15295</name>
</gene>
<keyword evidence="1 10" id="KW-0963">Cytoplasm</keyword>
<dbReference type="Gene3D" id="3.40.1390.10">
    <property type="entry name" value="MurE/MurF, N-terminal domain"/>
    <property type="match status" value="1"/>
</dbReference>
<accession>A0A1E7DT04</accession>
<keyword evidence="5 10" id="KW-0067">ATP-binding</keyword>
<name>A0A1E7DT04_9BACI</name>
<evidence type="ECO:0000259" key="14">
    <source>
        <dbReference type="Pfam" id="PF08245"/>
    </source>
</evidence>
<dbReference type="Proteomes" id="UP000095658">
    <property type="component" value="Unassembled WGS sequence"/>
</dbReference>
<dbReference type="SUPFAM" id="SSF53623">
    <property type="entry name" value="MurD-like peptide ligases, catalytic domain"/>
    <property type="match status" value="1"/>
</dbReference>
<evidence type="ECO:0000313" key="15">
    <source>
        <dbReference type="EMBL" id="OES46212.1"/>
    </source>
</evidence>
<dbReference type="Gene3D" id="3.40.1190.10">
    <property type="entry name" value="Mur-like, catalytic domain"/>
    <property type="match status" value="1"/>
</dbReference>
<evidence type="ECO:0000256" key="8">
    <source>
        <dbReference type="ARBA" id="ARBA00023306"/>
    </source>
</evidence>
<dbReference type="HAMAP" id="MF_02019">
    <property type="entry name" value="MurF"/>
    <property type="match status" value="1"/>
</dbReference>
<dbReference type="GO" id="GO:0008766">
    <property type="term" value="F:UDP-N-acetylmuramoylalanyl-D-glutamyl-2,6-diaminopimelate-D-alanyl-D-alanine ligase activity"/>
    <property type="evidence" value="ECO:0007669"/>
    <property type="project" value="RHEA"/>
</dbReference>
<evidence type="ECO:0000256" key="11">
    <source>
        <dbReference type="RuleBase" id="RU004136"/>
    </source>
</evidence>
<feature type="domain" description="Mur ligase central" evidence="14">
    <location>
        <begin position="111"/>
        <end position="297"/>
    </location>
</feature>
<proteinExistence type="inferred from homology"/>
<keyword evidence="9 10" id="KW-0961">Cell wall biogenesis/degradation</keyword>
<dbReference type="Gene3D" id="3.90.190.20">
    <property type="entry name" value="Mur ligase, C-terminal domain"/>
    <property type="match status" value="1"/>
</dbReference>
<dbReference type="PANTHER" id="PTHR43024">
    <property type="entry name" value="UDP-N-ACETYLMURAMOYL-TRIPEPTIDE--D-ALANYL-D-ALANINE LIGASE"/>
    <property type="match status" value="1"/>
</dbReference>
<feature type="binding site" evidence="10">
    <location>
        <begin position="113"/>
        <end position="119"/>
    </location>
    <ligand>
        <name>ATP</name>
        <dbReference type="ChEBI" id="CHEBI:30616"/>
    </ligand>
</feature>
<dbReference type="InterPro" id="IPR051046">
    <property type="entry name" value="MurCDEF_CellWall_CoF430Synth"/>
</dbReference>
<feature type="domain" description="Mur ligase C-terminal" evidence="13">
    <location>
        <begin position="319"/>
        <end position="445"/>
    </location>
</feature>
<comment type="function">
    <text evidence="10 11">Involved in cell wall formation. Catalyzes the final step in the synthesis of UDP-N-acetylmuramoyl-pentapeptide, the precursor of murein.</text>
</comment>
<dbReference type="Pfam" id="PF01225">
    <property type="entry name" value="Mur_ligase"/>
    <property type="match status" value="1"/>
</dbReference>
<dbReference type="GO" id="GO:0005737">
    <property type="term" value="C:cytoplasm"/>
    <property type="evidence" value="ECO:0007669"/>
    <property type="project" value="UniProtKB-SubCell"/>
</dbReference>
<comment type="catalytic activity">
    <reaction evidence="10 11">
        <text>D-alanyl-D-alanine + UDP-N-acetyl-alpha-D-muramoyl-L-alanyl-gamma-D-glutamyl-meso-2,6-diaminopimelate + ATP = UDP-N-acetyl-alpha-D-muramoyl-L-alanyl-gamma-D-glutamyl-meso-2,6-diaminopimeloyl-D-alanyl-D-alanine + ADP + phosphate + H(+)</text>
        <dbReference type="Rhea" id="RHEA:28374"/>
        <dbReference type="ChEBI" id="CHEBI:15378"/>
        <dbReference type="ChEBI" id="CHEBI:30616"/>
        <dbReference type="ChEBI" id="CHEBI:43474"/>
        <dbReference type="ChEBI" id="CHEBI:57822"/>
        <dbReference type="ChEBI" id="CHEBI:61386"/>
        <dbReference type="ChEBI" id="CHEBI:83905"/>
        <dbReference type="ChEBI" id="CHEBI:456216"/>
        <dbReference type="EC" id="6.3.2.10"/>
    </reaction>
</comment>
<evidence type="ECO:0000256" key="5">
    <source>
        <dbReference type="ARBA" id="ARBA00022840"/>
    </source>
</evidence>
<keyword evidence="7 10" id="KW-0573">Peptidoglycan synthesis</keyword>
<dbReference type="GO" id="GO:0047480">
    <property type="term" value="F:UDP-N-acetylmuramoyl-tripeptide-D-alanyl-D-alanine ligase activity"/>
    <property type="evidence" value="ECO:0007669"/>
    <property type="project" value="UniProtKB-UniRule"/>
</dbReference>
<evidence type="ECO:0000256" key="4">
    <source>
        <dbReference type="ARBA" id="ARBA00022741"/>
    </source>
</evidence>
<keyword evidence="4 10" id="KW-0547">Nucleotide-binding</keyword>
<dbReference type="InterPro" id="IPR035911">
    <property type="entry name" value="MurE/MurF_N"/>
</dbReference>
<dbReference type="GO" id="GO:0008360">
    <property type="term" value="P:regulation of cell shape"/>
    <property type="evidence" value="ECO:0007669"/>
    <property type="project" value="UniProtKB-KW"/>
</dbReference>
<feature type="domain" description="Mur ligase N-terminal catalytic" evidence="12">
    <location>
        <begin position="27"/>
        <end position="99"/>
    </location>
</feature>
<evidence type="ECO:0000256" key="6">
    <source>
        <dbReference type="ARBA" id="ARBA00022960"/>
    </source>
</evidence>
<dbReference type="UniPathway" id="UPA00219"/>
<dbReference type="InterPro" id="IPR036615">
    <property type="entry name" value="Mur_ligase_C_dom_sf"/>
</dbReference>
<evidence type="ECO:0000313" key="16">
    <source>
        <dbReference type="Proteomes" id="UP000095658"/>
    </source>
</evidence>
<dbReference type="GO" id="GO:0051301">
    <property type="term" value="P:cell division"/>
    <property type="evidence" value="ECO:0007669"/>
    <property type="project" value="UniProtKB-KW"/>
</dbReference>
<dbReference type="OrthoDB" id="9801978at2"/>
<dbReference type="GO" id="GO:0005524">
    <property type="term" value="F:ATP binding"/>
    <property type="evidence" value="ECO:0007669"/>
    <property type="project" value="UniProtKB-UniRule"/>
</dbReference>
<dbReference type="InterPro" id="IPR000713">
    <property type="entry name" value="Mur_ligase_N"/>
</dbReference>
<dbReference type="EMBL" id="MAMP01000004">
    <property type="protein sequence ID" value="OES46212.1"/>
    <property type="molecule type" value="Genomic_DNA"/>
</dbReference>
<comment type="similarity">
    <text evidence="10">Belongs to the MurCDEF family. MurF subfamily.</text>
</comment>
<dbReference type="GO" id="GO:0071555">
    <property type="term" value="P:cell wall organization"/>
    <property type="evidence" value="ECO:0007669"/>
    <property type="project" value="UniProtKB-KW"/>
</dbReference>
<evidence type="ECO:0000256" key="1">
    <source>
        <dbReference type="ARBA" id="ARBA00022490"/>
    </source>
</evidence>
<dbReference type="EC" id="6.3.2.10" evidence="10 11"/>
<evidence type="ECO:0000256" key="2">
    <source>
        <dbReference type="ARBA" id="ARBA00022598"/>
    </source>
</evidence>
<organism evidence="15 16">
    <name type="scientific">Domibacillus iocasae</name>
    <dbReference type="NCBI Taxonomy" id="1714016"/>
    <lineage>
        <taxon>Bacteria</taxon>
        <taxon>Bacillati</taxon>
        <taxon>Bacillota</taxon>
        <taxon>Bacilli</taxon>
        <taxon>Bacillales</taxon>
        <taxon>Bacillaceae</taxon>
        <taxon>Domibacillus</taxon>
    </lineage>
</organism>
<evidence type="ECO:0000256" key="9">
    <source>
        <dbReference type="ARBA" id="ARBA00023316"/>
    </source>
</evidence>
<dbReference type="SUPFAM" id="SSF53244">
    <property type="entry name" value="MurD-like peptide ligases, peptide-binding domain"/>
    <property type="match status" value="1"/>
</dbReference>
<dbReference type="InterPro" id="IPR005863">
    <property type="entry name" value="UDP-N-AcMur_synth"/>
</dbReference>
<dbReference type="RefSeq" id="WP_069937113.1">
    <property type="nucleotide sequence ID" value="NZ_MAMP01000004.1"/>
</dbReference>
<dbReference type="SUPFAM" id="SSF63418">
    <property type="entry name" value="MurE/MurF N-terminal domain"/>
    <property type="match status" value="1"/>
</dbReference>
<dbReference type="Pfam" id="PF08245">
    <property type="entry name" value="Mur_ligase_M"/>
    <property type="match status" value="1"/>
</dbReference>
<keyword evidence="16" id="KW-1185">Reference proteome</keyword>
<dbReference type="NCBIfam" id="TIGR01143">
    <property type="entry name" value="murF"/>
    <property type="match status" value="1"/>
</dbReference>
<evidence type="ECO:0000256" key="10">
    <source>
        <dbReference type="HAMAP-Rule" id="MF_02019"/>
    </source>
</evidence>
<dbReference type="AlphaFoldDB" id="A0A1E7DT04"/>
<sequence>MIQKTVEQLVKMINIENDVTQWHDRSIKGVSIDSRNVEGGCLFVPLAGENTDGHKYVRQAIEHGAGAALWQKNIPGAPDDLPVLIVEDTLLALQQMSKSYRDSLEVKVVGITGSNGKTTVKDMAASVFAQKYRVQKTEGNFNNHIGLPLTMLSLCEDTEIAILEMGMSGRGEIELLSKLASPDAAIITNIGESHLKDLGSREAIAEAKLEITEGLSEEGMLLYLGDEPLLSEKIDDEVPFRTKTFGVEETNDVYPVLIEQTESGSAFSINQAPSVRFELPVLGQHNVTNALAAVSAASLFNVPFTAMAEGLRKVELTKMRMEWVDGKNGMKIINDAYNASPTSVKAAVSLVSDLPSQSKKIIVLGDMLELGLDEELFHYQTGQSIDPDKIDYVFTYGALGQFIASGAKGAFGTERVFSFQDKNELIQSLENILEGGELILVKASRGMKLEEVVDSLSH</sequence>
<dbReference type="STRING" id="1714016.BA724_15295"/>
<evidence type="ECO:0000259" key="13">
    <source>
        <dbReference type="Pfam" id="PF02875"/>
    </source>
</evidence>
<comment type="caution">
    <text evidence="15">The sequence shown here is derived from an EMBL/GenBank/DDBJ whole genome shotgun (WGS) entry which is preliminary data.</text>
</comment>
<keyword evidence="2 10" id="KW-0436">Ligase</keyword>
<dbReference type="InterPro" id="IPR004101">
    <property type="entry name" value="Mur_ligase_C"/>
</dbReference>
<comment type="subcellular location">
    <subcellularLocation>
        <location evidence="10 11">Cytoplasm</location>
    </subcellularLocation>
</comment>
<dbReference type="GO" id="GO:0009252">
    <property type="term" value="P:peptidoglycan biosynthetic process"/>
    <property type="evidence" value="ECO:0007669"/>
    <property type="project" value="UniProtKB-UniRule"/>
</dbReference>
<comment type="pathway">
    <text evidence="10 11">Cell wall biogenesis; peptidoglycan biosynthesis.</text>
</comment>
<evidence type="ECO:0000256" key="7">
    <source>
        <dbReference type="ARBA" id="ARBA00022984"/>
    </source>
</evidence>
<keyword evidence="3 10" id="KW-0132">Cell division</keyword>
<dbReference type="Pfam" id="PF02875">
    <property type="entry name" value="Mur_ligase_C"/>
    <property type="match status" value="1"/>
</dbReference>
<dbReference type="InterPro" id="IPR036565">
    <property type="entry name" value="Mur-like_cat_sf"/>
</dbReference>
<dbReference type="InterPro" id="IPR013221">
    <property type="entry name" value="Mur_ligase_cen"/>
</dbReference>